<accession>A0A4Z2IAL0</accession>
<organism evidence="1 2">
    <name type="scientific">Liparis tanakae</name>
    <name type="common">Tanaka's snailfish</name>
    <dbReference type="NCBI Taxonomy" id="230148"/>
    <lineage>
        <taxon>Eukaryota</taxon>
        <taxon>Metazoa</taxon>
        <taxon>Chordata</taxon>
        <taxon>Craniata</taxon>
        <taxon>Vertebrata</taxon>
        <taxon>Euteleostomi</taxon>
        <taxon>Actinopterygii</taxon>
        <taxon>Neopterygii</taxon>
        <taxon>Teleostei</taxon>
        <taxon>Neoteleostei</taxon>
        <taxon>Acanthomorphata</taxon>
        <taxon>Eupercaria</taxon>
        <taxon>Perciformes</taxon>
        <taxon>Cottioidei</taxon>
        <taxon>Cottales</taxon>
        <taxon>Liparidae</taxon>
        <taxon>Liparis</taxon>
    </lineage>
</organism>
<reference evidence="1 2" key="1">
    <citation type="submission" date="2019-03" db="EMBL/GenBank/DDBJ databases">
        <title>First draft genome of Liparis tanakae, snailfish: a comprehensive survey of snailfish specific genes.</title>
        <authorList>
            <person name="Kim W."/>
            <person name="Song I."/>
            <person name="Jeong J.-H."/>
            <person name="Kim D."/>
            <person name="Kim S."/>
            <person name="Ryu S."/>
            <person name="Song J.Y."/>
            <person name="Lee S.K."/>
        </authorList>
    </citation>
    <scope>NUCLEOTIDE SEQUENCE [LARGE SCALE GENOMIC DNA]</scope>
    <source>
        <tissue evidence="1">Muscle</tissue>
    </source>
</reference>
<comment type="caution">
    <text evidence="1">The sequence shown here is derived from an EMBL/GenBank/DDBJ whole genome shotgun (WGS) entry which is preliminary data.</text>
</comment>
<protein>
    <submittedName>
        <fullName evidence="1">Uncharacterized protein</fullName>
    </submittedName>
</protein>
<evidence type="ECO:0000313" key="1">
    <source>
        <dbReference type="EMBL" id="TNN74997.1"/>
    </source>
</evidence>
<sequence>MLLEAYRGTLPLFRTSRTVVHEDMSYVSGLDGNAQETSSLYPSVWTSISPEDTEVDAGEPDSYRYLLEVTVNTQELMDGTKRTEALALFIKTRQPSSGLVAQAAQ</sequence>
<dbReference type="EMBL" id="SRLO01000108">
    <property type="protein sequence ID" value="TNN74997.1"/>
    <property type="molecule type" value="Genomic_DNA"/>
</dbReference>
<dbReference type="AlphaFoldDB" id="A0A4Z2IAL0"/>
<proteinExistence type="predicted"/>
<evidence type="ECO:0000313" key="2">
    <source>
        <dbReference type="Proteomes" id="UP000314294"/>
    </source>
</evidence>
<gene>
    <name evidence="1" type="ORF">EYF80_014743</name>
</gene>
<dbReference type="Proteomes" id="UP000314294">
    <property type="component" value="Unassembled WGS sequence"/>
</dbReference>
<name>A0A4Z2IAL0_9TELE</name>
<keyword evidence="2" id="KW-1185">Reference proteome</keyword>